<dbReference type="GO" id="GO:0042026">
    <property type="term" value="P:protein refolding"/>
    <property type="evidence" value="ECO:0007669"/>
    <property type="project" value="InterPro"/>
</dbReference>
<gene>
    <name evidence="5" type="ordered locus">Sulac_1738</name>
</gene>
<protein>
    <recommendedName>
        <fullName evidence="4">60 kDa chaperonin</fullName>
    </recommendedName>
</protein>
<dbReference type="GO" id="GO:0140662">
    <property type="term" value="F:ATP-dependent protein folding chaperone"/>
    <property type="evidence" value="ECO:0007669"/>
    <property type="project" value="InterPro"/>
</dbReference>
<dbReference type="PRINTS" id="PR00298">
    <property type="entry name" value="CHAPERONIN60"/>
</dbReference>
<dbReference type="SUPFAM" id="SSF48592">
    <property type="entry name" value="GroEL equatorial domain-like"/>
    <property type="match status" value="1"/>
</dbReference>
<dbReference type="KEGG" id="sap:Sulac_1738"/>
<comment type="function">
    <text evidence="4">Together with its co-chaperonin GroES, plays an essential role in assisting protein folding. The GroEL-GroES system forms a nano-cage that allows encapsulation of the non-native substrate proteins and provides a physical environment optimized to promote and accelerate protein folding.</text>
</comment>
<dbReference type="SMR" id="G8TZJ3"/>
<dbReference type="Proteomes" id="UP000005439">
    <property type="component" value="Chromosome"/>
</dbReference>
<evidence type="ECO:0000313" key="6">
    <source>
        <dbReference type="Proteomes" id="UP000005439"/>
    </source>
</evidence>
<dbReference type="Gene3D" id="3.50.7.10">
    <property type="entry name" value="GroEL"/>
    <property type="match status" value="1"/>
</dbReference>
<sequence length="544" mass="58982">MPKLLQFKEDARRSLAEGVHVLARAVRGTLGPKGRLVILDRPIGKPIVSNDGVTIANEIELVDRFQNMGVQLAREAAFQTNEIAGDGTTTSVLLADALIQQAQAALNHGVNPVDLTGHLELLGQQVLQFIREQHFNLTDRPGLEAVAAIAAGDQRLGRLIAEVLERLGSESHIELSADFGPDRVEYRGGMQFDRGYISHHLARDSQRMQIDMSNAAVLITDLKMPHGPHLEELAEACDERGYALLIIAEDYTPEAIAQIVLLNESGNRPVAAVRAPEFGPWRTLALEDIAIFTGGRFLARDLGFAPTQANWASLGFAERVVVDHDHFVILNGRGSPEAVAGRKNTIREQLSVTEQPFERDKLMERLTRLSGNTAVIYVGGLTGVEQKERLQRAEDALNAARNALREGVVLGGGVTYIHAARMLKDLNAPESSGSRIMAQTILCQALEEPLRALAENCGRDPEDTVQIAYGSTSVGLNALNGEYQDLRQAHIFDSVTSVTQSLANALSVAKMVINATVLIVDTLDVTDPTAGPARGGGEERFGME</sequence>
<dbReference type="FunFam" id="3.50.7.10:FF:000001">
    <property type="entry name" value="60 kDa chaperonin"/>
    <property type="match status" value="1"/>
</dbReference>
<name>G8TZJ3_SULAD</name>
<dbReference type="InterPro" id="IPR002423">
    <property type="entry name" value="Cpn60/GroEL/TCP-1"/>
</dbReference>
<dbReference type="SUPFAM" id="SSF54849">
    <property type="entry name" value="GroEL-intermediate domain like"/>
    <property type="match status" value="1"/>
</dbReference>
<dbReference type="NCBIfam" id="NF000592">
    <property type="entry name" value="PRK00013.1"/>
    <property type="match status" value="1"/>
</dbReference>
<dbReference type="PANTHER" id="PTHR45633">
    <property type="entry name" value="60 KDA HEAT SHOCK PROTEIN, MITOCHONDRIAL"/>
    <property type="match status" value="1"/>
</dbReference>
<evidence type="ECO:0000256" key="1">
    <source>
        <dbReference type="ARBA" id="ARBA00006607"/>
    </source>
</evidence>
<keyword evidence="2" id="KW-0143">Chaperone</keyword>
<dbReference type="PATRIC" id="fig|679936.5.peg.1803"/>
<evidence type="ECO:0000256" key="3">
    <source>
        <dbReference type="RuleBase" id="RU000418"/>
    </source>
</evidence>
<accession>G8TZJ3</accession>
<evidence type="ECO:0000256" key="2">
    <source>
        <dbReference type="ARBA" id="ARBA00023186"/>
    </source>
</evidence>
<dbReference type="InterPro" id="IPR027410">
    <property type="entry name" value="TCP-1-like_intermed_sf"/>
</dbReference>
<comment type="subunit">
    <text evidence="4">Forms a cylinder of 14 subunits composed of two heptameric rings stacked back-to-back. Interacts with the co-chaperonin GroES.</text>
</comment>
<dbReference type="Gene3D" id="1.10.560.10">
    <property type="entry name" value="GroEL-like equatorial domain"/>
    <property type="match status" value="1"/>
</dbReference>
<dbReference type="STRING" id="679936.Sulac_1738"/>
<comment type="similarity">
    <text evidence="1 3">Belongs to the chaperonin (HSP60) family.</text>
</comment>
<dbReference type="InterPro" id="IPR001844">
    <property type="entry name" value="Cpn60/GroEL"/>
</dbReference>
<dbReference type="InterPro" id="IPR027413">
    <property type="entry name" value="GROEL-like_equatorial_sf"/>
</dbReference>
<evidence type="ECO:0000256" key="4">
    <source>
        <dbReference type="RuleBase" id="RU000419"/>
    </source>
</evidence>
<dbReference type="InterPro" id="IPR027409">
    <property type="entry name" value="GroEL-like_apical_dom_sf"/>
</dbReference>
<dbReference type="AlphaFoldDB" id="G8TZJ3"/>
<dbReference type="NCBIfam" id="NF009487">
    <property type="entry name" value="PRK12849.1"/>
    <property type="match status" value="1"/>
</dbReference>
<dbReference type="Gene3D" id="3.30.260.10">
    <property type="entry name" value="TCP-1-like chaperonin intermediate domain"/>
    <property type="match status" value="1"/>
</dbReference>
<keyword evidence="6" id="KW-1185">Reference proteome</keyword>
<reference evidence="5 6" key="2">
    <citation type="journal article" date="2012" name="Stand. Genomic Sci.">
        <title>Complete genome sequence of the moderately thermophilic mineral-sulfide-oxidizing firmicute Sulfobacillus acidophilus type strain (NAL(T)).</title>
        <authorList>
            <person name="Anderson I."/>
            <person name="Chertkov O."/>
            <person name="Chen A."/>
            <person name="Saunders E."/>
            <person name="Lapidus A."/>
            <person name="Nolan M."/>
            <person name="Lucas S."/>
            <person name="Hammon N."/>
            <person name="Deshpande S."/>
            <person name="Cheng J.F."/>
            <person name="Han C."/>
            <person name="Tapia R."/>
            <person name="Goodwin L.A."/>
            <person name="Pitluck S."/>
            <person name="Liolios K."/>
            <person name="Pagani I."/>
            <person name="Ivanova N."/>
            <person name="Mikhailova N."/>
            <person name="Pati A."/>
            <person name="Palaniappan K."/>
            <person name="Land M."/>
            <person name="Pan C."/>
            <person name="Rohde M."/>
            <person name="Pukall R."/>
            <person name="Goker M."/>
            <person name="Detter J.C."/>
            <person name="Woyke T."/>
            <person name="Bristow J."/>
            <person name="Eisen J.A."/>
            <person name="Markowitz V."/>
            <person name="Hugenholtz P."/>
            <person name="Kyrpides N.C."/>
            <person name="Klenk H.P."/>
            <person name="Mavromatis K."/>
        </authorList>
    </citation>
    <scope>NUCLEOTIDE SEQUENCE [LARGE SCALE GENOMIC DNA]</scope>
    <source>
        <strain evidence="6">ATCC 700253 / DSM 10332 / NAL</strain>
    </source>
</reference>
<reference evidence="6" key="1">
    <citation type="submission" date="2011-12" db="EMBL/GenBank/DDBJ databases">
        <title>The complete genome of chromosome of Sulfobacillus acidophilus DSM 10332.</title>
        <authorList>
            <person name="Lucas S."/>
            <person name="Han J."/>
            <person name="Lapidus A."/>
            <person name="Bruce D."/>
            <person name="Goodwin L."/>
            <person name="Pitluck S."/>
            <person name="Peters L."/>
            <person name="Kyrpides N."/>
            <person name="Mavromatis K."/>
            <person name="Ivanova N."/>
            <person name="Mikhailova N."/>
            <person name="Chertkov O."/>
            <person name="Saunders E."/>
            <person name="Detter J.C."/>
            <person name="Tapia R."/>
            <person name="Han C."/>
            <person name="Land M."/>
            <person name="Hauser L."/>
            <person name="Markowitz V."/>
            <person name="Cheng J.-F."/>
            <person name="Hugenholtz P."/>
            <person name="Woyke T."/>
            <person name="Wu D."/>
            <person name="Pukall R."/>
            <person name="Gehrich-Schroeter G."/>
            <person name="Schneider S."/>
            <person name="Klenk H.-P."/>
            <person name="Eisen J.A."/>
        </authorList>
    </citation>
    <scope>NUCLEOTIDE SEQUENCE [LARGE SCALE GENOMIC DNA]</scope>
    <source>
        <strain evidence="6">ATCC 700253 / DSM 10332 / NAL</strain>
    </source>
</reference>
<proteinExistence type="inferred from homology"/>
<evidence type="ECO:0000313" key="5">
    <source>
        <dbReference type="EMBL" id="AEW05233.1"/>
    </source>
</evidence>
<dbReference type="EMBL" id="CP003179">
    <property type="protein sequence ID" value="AEW05233.1"/>
    <property type="molecule type" value="Genomic_DNA"/>
</dbReference>
<dbReference type="HOGENOM" id="CLU_016503_3_0_9"/>
<dbReference type="Pfam" id="PF00118">
    <property type="entry name" value="Cpn60_TCP1"/>
    <property type="match status" value="2"/>
</dbReference>
<organism evidence="5 6">
    <name type="scientific">Sulfobacillus acidophilus (strain ATCC 700253 / DSM 10332 / NAL)</name>
    <dbReference type="NCBI Taxonomy" id="679936"/>
    <lineage>
        <taxon>Bacteria</taxon>
        <taxon>Bacillati</taxon>
        <taxon>Bacillota</taxon>
        <taxon>Clostridia</taxon>
        <taxon>Eubacteriales</taxon>
        <taxon>Clostridiales Family XVII. Incertae Sedis</taxon>
        <taxon>Sulfobacillus</taxon>
    </lineage>
</organism>
<dbReference type="GO" id="GO:0005524">
    <property type="term" value="F:ATP binding"/>
    <property type="evidence" value="ECO:0007669"/>
    <property type="project" value="InterPro"/>
</dbReference>
<dbReference type="SUPFAM" id="SSF52029">
    <property type="entry name" value="GroEL apical domain-like"/>
    <property type="match status" value="1"/>
</dbReference>